<gene>
    <name evidence="1" type="ORF">XENOCAPTIV_003385</name>
</gene>
<proteinExistence type="predicted"/>
<reference evidence="1 2" key="1">
    <citation type="submission" date="2021-06" db="EMBL/GenBank/DDBJ databases">
        <authorList>
            <person name="Palmer J.M."/>
        </authorList>
    </citation>
    <scope>NUCLEOTIDE SEQUENCE [LARGE SCALE GENOMIC DNA]</scope>
    <source>
        <strain evidence="1 2">XC_2019</strain>
        <tissue evidence="1">Muscle</tissue>
    </source>
</reference>
<accession>A0ABV0RAW1</accession>
<evidence type="ECO:0000313" key="2">
    <source>
        <dbReference type="Proteomes" id="UP001434883"/>
    </source>
</evidence>
<comment type="caution">
    <text evidence="1">The sequence shown here is derived from an EMBL/GenBank/DDBJ whole genome shotgun (WGS) entry which is preliminary data.</text>
</comment>
<dbReference type="Proteomes" id="UP001434883">
    <property type="component" value="Unassembled WGS sequence"/>
</dbReference>
<sequence length="110" mass="12187">MNLKACGFNNCLNSTPDRDVLLNLKINSVFIAGSIISVRKPSLSFQGGASMLRRDHFVTKSAVAQNVGLSNEYSRFDVIQRVALWKSISSSLISGASWRHEALEKPRDFT</sequence>
<name>A0ABV0RAW1_9TELE</name>
<dbReference type="EMBL" id="JAHRIN010042024">
    <property type="protein sequence ID" value="MEQ2205255.1"/>
    <property type="molecule type" value="Genomic_DNA"/>
</dbReference>
<organism evidence="1 2">
    <name type="scientific">Xenoophorus captivus</name>
    <dbReference type="NCBI Taxonomy" id="1517983"/>
    <lineage>
        <taxon>Eukaryota</taxon>
        <taxon>Metazoa</taxon>
        <taxon>Chordata</taxon>
        <taxon>Craniata</taxon>
        <taxon>Vertebrata</taxon>
        <taxon>Euteleostomi</taxon>
        <taxon>Actinopterygii</taxon>
        <taxon>Neopterygii</taxon>
        <taxon>Teleostei</taxon>
        <taxon>Neoteleostei</taxon>
        <taxon>Acanthomorphata</taxon>
        <taxon>Ovalentaria</taxon>
        <taxon>Atherinomorphae</taxon>
        <taxon>Cyprinodontiformes</taxon>
        <taxon>Goodeidae</taxon>
        <taxon>Xenoophorus</taxon>
    </lineage>
</organism>
<protein>
    <submittedName>
        <fullName evidence="1">Uncharacterized protein</fullName>
    </submittedName>
</protein>
<evidence type="ECO:0000313" key="1">
    <source>
        <dbReference type="EMBL" id="MEQ2205255.1"/>
    </source>
</evidence>
<keyword evidence="2" id="KW-1185">Reference proteome</keyword>